<dbReference type="EMBL" id="JACHMM010000001">
    <property type="protein sequence ID" value="MBB5787852.1"/>
    <property type="molecule type" value="Genomic_DNA"/>
</dbReference>
<accession>A0A7W9GQ65</accession>
<dbReference type="PANTHER" id="PTHR46017">
    <property type="entry name" value="ALPHA-MANNOSIDASE 2C1"/>
    <property type="match status" value="1"/>
</dbReference>
<gene>
    <name evidence="3" type="ORF">HD601_002427</name>
</gene>
<evidence type="ECO:0000313" key="3">
    <source>
        <dbReference type="EMBL" id="MBB5787852.1"/>
    </source>
</evidence>
<dbReference type="SUPFAM" id="SSF74650">
    <property type="entry name" value="Galactose mutarotase-like"/>
    <property type="match status" value="1"/>
</dbReference>
<proteinExistence type="predicted"/>
<reference evidence="3 4" key="1">
    <citation type="submission" date="2020-08" db="EMBL/GenBank/DDBJ databases">
        <title>Sequencing the genomes of 1000 actinobacteria strains.</title>
        <authorList>
            <person name="Klenk H.-P."/>
        </authorList>
    </citation>
    <scope>NUCLEOTIDE SEQUENCE [LARGE SCALE GENOMIC DNA]</scope>
    <source>
        <strain evidence="3 4">DSM 102122</strain>
    </source>
</reference>
<dbReference type="Proteomes" id="UP000542813">
    <property type="component" value="Unassembled WGS sequence"/>
</dbReference>
<protein>
    <recommendedName>
        <fullName evidence="2">Glycoside hydrolase family 38 N-terminal domain-containing protein</fullName>
    </recommendedName>
</protein>
<dbReference type="GO" id="GO:0009313">
    <property type="term" value="P:oligosaccharide catabolic process"/>
    <property type="evidence" value="ECO:0007669"/>
    <property type="project" value="TreeGrafter"/>
</dbReference>
<name>A0A7W9GQ65_9ACTN</name>
<organism evidence="3 4">
    <name type="scientific">Jiangella mangrovi</name>
    <dbReference type="NCBI Taxonomy" id="1524084"/>
    <lineage>
        <taxon>Bacteria</taxon>
        <taxon>Bacillati</taxon>
        <taxon>Actinomycetota</taxon>
        <taxon>Actinomycetes</taxon>
        <taxon>Jiangellales</taxon>
        <taxon>Jiangellaceae</taxon>
        <taxon>Jiangella</taxon>
    </lineage>
</organism>
<dbReference type="Gene3D" id="3.20.110.10">
    <property type="entry name" value="Glycoside hydrolase 38, N terminal domain"/>
    <property type="match status" value="1"/>
</dbReference>
<dbReference type="RefSeq" id="WP_184822193.1">
    <property type="nucleotide sequence ID" value="NZ_JACHMM010000001.1"/>
</dbReference>
<dbReference type="GO" id="GO:0004559">
    <property type="term" value="F:alpha-mannosidase activity"/>
    <property type="evidence" value="ECO:0007669"/>
    <property type="project" value="InterPro"/>
</dbReference>
<keyword evidence="4" id="KW-1185">Reference proteome</keyword>
<feature type="region of interest" description="Disordered" evidence="1">
    <location>
        <begin position="809"/>
        <end position="830"/>
    </location>
</feature>
<comment type="caution">
    <text evidence="3">The sequence shown here is derived from an EMBL/GenBank/DDBJ whole genome shotgun (WGS) entry which is preliminary data.</text>
</comment>
<sequence>MTAGALTLATPGVELPAFQPGPLDAAAGWQDHRAELRFSLDGAADRVLRLEFDAGHGPCPDLLIELDGVHRGLVHPAVVREDRAEVYRHGPIAGACVVEVALPAAWLGVGEHVLALTTTLDAVAATGPVDIPADARGGRHREQFGHHFGSGLTWRSLTLEPPAPDDATVAVRLRATPLYPLAGGQLAELTVGVPAGSPWPALATVSLGADVHTLELARHDRDFGQVRVRFPIAELTAPLTATVAVDDSPPATFTLTPQRKWTVHLVPHVHLDVGYTDVQGKVLELHSRNLDRALDALDGDDAFAFSVDGSLVVGQYLATRSEKRSQRVLDALRSGRLSVNAFHSLFLSGVASLEEVYRAAYLAARLRDDYGVPVGYANLTDVPSYSAAVPSMLTALGIDAFVGIENHHRGGNADSDLQHLASPVQWEGVDGSRVLTHFSDTYSQLRFMAGDPQTVAGGAHALVRLLDRYERDDYLPHDLAVIGTHADNEDLADGDAAFATRWNAVYAWPRVAVSTMAGYLDSVRPLADRLPVWRGDGGSYWEDGVGTGAVVIAEHRRAQVALPMAEALAALVARADDTYRPNRAALDAAWEGVLYGSEHTWTWSHANAHPHGEQVGDQLDWKRHQVHTGFRTAVDETRRALSQLGELVTTAGPTLLTCNPLGWARDVEIEVEAPAGTLDGEVLADCNGLLRYRLTVPDVPPFGYRTVPLGAARTLAPGEEGGSGPAEEPGSDDTRDGWAPVPPHLETARWQVELDPVTGTVTALTHRPTGRSLLDDAAPWRLGQVLYVLNGPDALTRGDDPHAAVAVPAHSGTPHVHPPAPRSTLSGRRPVADPPELTVTAAAMRPVGLRRTPDGWRLRAVGSAPSLPVIEADVLLRDHSDRVDVTVRLTKERELVKESVYVAFPFAADAPRFRYDRQQGWIDPAADHAPGACHEWFTTQYGVVVESAPGGPAVAWTSADAPLFTAGDIVRGAWPERFEPASGSILSWVMNNYWPTNTPPEQDGELTLRYAFTPLPAFDPGAAGRFGREVRAPAVVSEVSRLDKFDTGARPLPAAAASLLDLGLPPWAHATVAEPRDRAGLLLRLQDLAGDGGTVRLPVAGPVVRCHADEREAGPLPVDDSGAAVVELRPWQVVSVLVRGGEGGR</sequence>
<dbReference type="InterPro" id="IPR000602">
    <property type="entry name" value="Glyco_hydro_38_N"/>
</dbReference>
<feature type="region of interest" description="Disordered" evidence="1">
    <location>
        <begin position="714"/>
        <end position="740"/>
    </location>
</feature>
<feature type="domain" description="Glycoside hydrolase family 38 N-terminal" evidence="2">
    <location>
        <begin position="262"/>
        <end position="534"/>
    </location>
</feature>
<dbReference type="Pfam" id="PF01074">
    <property type="entry name" value="Glyco_hydro_38N"/>
    <property type="match status" value="1"/>
</dbReference>
<evidence type="ECO:0000259" key="2">
    <source>
        <dbReference type="Pfam" id="PF01074"/>
    </source>
</evidence>
<dbReference type="SUPFAM" id="SSF88713">
    <property type="entry name" value="Glycoside hydrolase/deacetylase"/>
    <property type="match status" value="1"/>
</dbReference>
<evidence type="ECO:0000313" key="4">
    <source>
        <dbReference type="Proteomes" id="UP000542813"/>
    </source>
</evidence>
<evidence type="ECO:0000256" key="1">
    <source>
        <dbReference type="SAM" id="MobiDB-lite"/>
    </source>
</evidence>
<dbReference type="PANTHER" id="PTHR46017:SF2">
    <property type="entry name" value="MANNOSYLGLYCERATE HYDROLASE"/>
    <property type="match status" value="1"/>
</dbReference>
<dbReference type="InterPro" id="IPR011013">
    <property type="entry name" value="Gal_mutarotase_sf_dom"/>
</dbReference>
<dbReference type="InterPro" id="IPR011330">
    <property type="entry name" value="Glyco_hydro/deAcase_b/a-brl"/>
</dbReference>
<dbReference type="GO" id="GO:0006013">
    <property type="term" value="P:mannose metabolic process"/>
    <property type="evidence" value="ECO:0007669"/>
    <property type="project" value="InterPro"/>
</dbReference>
<dbReference type="AlphaFoldDB" id="A0A7W9GQ65"/>
<dbReference type="GO" id="GO:0030246">
    <property type="term" value="F:carbohydrate binding"/>
    <property type="evidence" value="ECO:0007669"/>
    <property type="project" value="InterPro"/>
</dbReference>
<dbReference type="InterPro" id="IPR027291">
    <property type="entry name" value="Glyco_hydro_38_N_sf"/>
</dbReference>